<dbReference type="InterPro" id="IPR014942">
    <property type="entry name" value="AbiEii"/>
</dbReference>
<dbReference type="Gene3D" id="3.10.450.620">
    <property type="entry name" value="JHP933, nucleotidyltransferase-like core domain"/>
    <property type="match status" value="1"/>
</dbReference>
<reference evidence="1 2" key="1">
    <citation type="journal article" date="2019" name="ISME J.">
        <title>Insights into ecological role of a new deltaproteobacterial order Candidatus Acidulodesulfobacterales by metagenomics and metatranscriptomics.</title>
        <authorList>
            <person name="Tan S."/>
            <person name="Liu J."/>
            <person name="Fang Y."/>
            <person name="Hedlund B.P."/>
            <person name="Lian Z.H."/>
            <person name="Huang L.Y."/>
            <person name="Li J.T."/>
            <person name="Huang L.N."/>
            <person name="Li W.J."/>
            <person name="Jiang H.C."/>
            <person name="Dong H.L."/>
            <person name="Shu W.S."/>
        </authorList>
    </citation>
    <scope>NUCLEOTIDE SEQUENCE [LARGE SCALE GENOMIC DNA]</scope>
    <source>
        <strain evidence="1">AP1</strain>
    </source>
</reference>
<sequence>MWLPETEKVLNILSEDEKIKDYVFIGGSALSYYLNHRLSEDIDLATSD</sequence>
<organism evidence="1 2">
    <name type="scientific">Candidatus Acididesulfobacter diazotrophicus</name>
    <dbReference type="NCBI Taxonomy" id="2597226"/>
    <lineage>
        <taxon>Bacteria</taxon>
        <taxon>Deltaproteobacteria</taxon>
        <taxon>Candidatus Acidulodesulfobacterales</taxon>
        <taxon>Candidatus Acididesulfobacter</taxon>
    </lineage>
</organism>
<gene>
    <name evidence="1" type="ORF">EVG15_05700</name>
</gene>
<comment type="caution">
    <text evidence="1">The sequence shown here is derived from an EMBL/GenBank/DDBJ whole genome shotgun (WGS) entry which is preliminary data.</text>
</comment>
<accession>A0A519BMM5</accession>
<dbReference type="EMBL" id="SGBB01000008">
    <property type="protein sequence ID" value="RZD18524.1"/>
    <property type="molecule type" value="Genomic_DNA"/>
</dbReference>
<dbReference type="Pfam" id="PF08843">
    <property type="entry name" value="AbiEii"/>
    <property type="match status" value="1"/>
</dbReference>
<dbReference type="AlphaFoldDB" id="A0A519BMM5"/>
<evidence type="ECO:0008006" key="3">
    <source>
        <dbReference type="Google" id="ProtNLM"/>
    </source>
</evidence>
<proteinExistence type="predicted"/>
<name>A0A519BMM5_9DELT</name>
<dbReference type="Proteomes" id="UP000319296">
    <property type="component" value="Unassembled WGS sequence"/>
</dbReference>
<evidence type="ECO:0000313" key="2">
    <source>
        <dbReference type="Proteomes" id="UP000319296"/>
    </source>
</evidence>
<evidence type="ECO:0000313" key="1">
    <source>
        <dbReference type="EMBL" id="RZD18524.1"/>
    </source>
</evidence>
<protein>
    <recommendedName>
        <fullName evidence="3">Nucleotidyl transferase AbiEii/AbiGii toxin family protein</fullName>
    </recommendedName>
</protein>